<dbReference type="Gene3D" id="3.40.50.300">
    <property type="entry name" value="P-loop containing nucleotide triphosphate hydrolases"/>
    <property type="match status" value="1"/>
</dbReference>
<dbReference type="Pfam" id="PF13191">
    <property type="entry name" value="AAA_16"/>
    <property type="match status" value="1"/>
</dbReference>
<keyword evidence="4" id="KW-0175">Coiled coil</keyword>
<dbReference type="SUPFAM" id="SSF52540">
    <property type="entry name" value="P-loop containing nucleoside triphosphate hydrolases"/>
    <property type="match status" value="1"/>
</dbReference>
<dbReference type="GO" id="GO:0000155">
    <property type="term" value="F:phosphorelay sensor kinase activity"/>
    <property type="evidence" value="ECO:0007669"/>
    <property type="project" value="InterPro"/>
</dbReference>
<accession>A6G0W1</accession>
<dbReference type="InterPro" id="IPR000719">
    <property type="entry name" value="Prot_kinase_dom"/>
</dbReference>
<dbReference type="InterPro" id="IPR027417">
    <property type="entry name" value="P-loop_NTPase"/>
</dbReference>
<dbReference type="eggNOG" id="COG3899">
    <property type="taxonomic scope" value="Bacteria"/>
</dbReference>
<dbReference type="eggNOG" id="COG0515">
    <property type="taxonomic scope" value="Bacteria"/>
</dbReference>
<dbReference type="SMART" id="SM00065">
    <property type="entry name" value="GAF"/>
    <property type="match status" value="1"/>
</dbReference>
<dbReference type="InterPro" id="IPR036097">
    <property type="entry name" value="HisK_dim/P_sf"/>
</dbReference>
<dbReference type="Pfam" id="PF01590">
    <property type="entry name" value="GAF"/>
    <property type="match status" value="1"/>
</dbReference>
<dbReference type="PRINTS" id="PR00344">
    <property type="entry name" value="BCTRLSENSOR"/>
</dbReference>
<dbReference type="SUPFAM" id="SSF47384">
    <property type="entry name" value="Homodimeric domain of signal transducing histidine kinase"/>
    <property type="match status" value="1"/>
</dbReference>
<evidence type="ECO:0000256" key="4">
    <source>
        <dbReference type="SAM" id="Coils"/>
    </source>
</evidence>
<dbReference type="STRING" id="391625.PPSIR1_41849"/>
<evidence type="ECO:0000259" key="6">
    <source>
        <dbReference type="PROSITE" id="PS50109"/>
    </source>
</evidence>
<dbReference type="CDD" id="cd14014">
    <property type="entry name" value="STKc_PknB_like"/>
    <property type="match status" value="1"/>
</dbReference>
<evidence type="ECO:0000256" key="2">
    <source>
        <dbReference type="ARBA" id="ARBA00012438"/>
    </source>
</evidence>
<protein>
    <recommendedName>
        <fullName evidence="2">histidine kinase</fullName>
        <ecNumber evidence="2">2.7.13.3</ecNumber>
    </recommendedName>
</protein>
<feature type="domain" description="Protein kinase" evidence="5">
    <location>
        <begin position="6"/>
        <end position="269"/>
    </location>
</feature>
<dbReference type="InterPro" id="IPR029016">
    <property type="entry name" value="GAF-like_dom_sf"/>
</dbReference>
<dbReference type="Gene3D" id="1.10.287.130">
    <property type="match status" value="1"/>
</dbReference>
<name>A6G0W1_9BACT</name>
<dbReference type="PROSITE" id="PS50011">
    <property type="entry name" value="PROTEIN_KINASE_DOM"/>
    <property type="match status" value="1"/>
</dbReference>
<dbReference type="EC" id="2.7.13.3" evidence="2"/>
<dbReference type="InterPro" id="IPR011009">
    <property type="entry name" value="Kinase-like_dom_sf"/>
</dbReference>
<dbReference type="SUPFAM" id="SSF55781">
    <property type="entry name" value="GAF domain-like"/>
    <property type="match status" value="1"/>
</dbReference>
<sequence>MQFRGYEILSLLYDGPGSHVHRARRESDDAAVILKVLRPALPSPERLAAFKREYETLNSLSGSGVIKAYGLESDRRSWVLVQEDVGGRSLDQFIGEAELSLTTRVELAIAIVEALDQVHARHVIHKDINPSNIIWNPATRELKIIDFGISTTLTREHPTVRHPNQLVGTLAYIAPEQTGRMNREIDYRTDFYTLGVTLYQLFSGELPFAASDPMELVHCHIAQLPKPLSEVDAAIPSMLSGVVAKLMAKMAEERYQSSYGIKRDLQACLALLRGEATESELTLSRDDVSEVFQLPQKLYGRDEEIATLLGLFERIDDRPQLALIEGYSGIGKSRLVNELQISITGRRGAFAAGKFDQLQRGTPYVAIAAAFRGLVHQLLGERGESLDEWKRALVEALDGDGQVIIDLVPEVELIIGPQPAVAELNPSETQGRLNKAFQAFVGVFAQPEHPLVLFLDDLQWAGPESLNLIELLFAHESAAHLLLIGAYRDNEVDEAHPLMLSITKLEGQGAAIEAIKVGPLGEAEVRELVADALHASAEQVAPLAELVYAKTEGNPFFVTQLLSEVHDEGLVVFDREAGRWTWTLADIEATAVTTNVVELMIAKLRRQPEGTQGILRAASCLGNRFALETLAVIADLSPDEAYAELLPAVREGLVLPASEPELALAVEPGAPLAAREYRFLHDRVQQAAYMLMDVETRKRVHLRAGRLLLRNTSEDQRREAVFDIVDQLNHGRELVEAQERVEVARLNSWAGQRAKSAAAYPAMREYLACAHELLGAGSGEREYELTFEVYRDLSEAESLLGNPERADALARELLELAATPRERASVYMMIINQRTMVAAYKEALTACREGLAELDITMPIEALDAALDVESAAINERLGERSIPSLYDLHEVEDPGARQAMRLLVNAIPAAFYVDHAAHGWIVYKMVNLTLEFGLSPEASDLFAFYGHRLVWPRYRQFEAALQWATLAVRLSERFSSPGDKCRSCFILADWVMVWRRPIRETHHYMDEGYKAGLAAGEVLFNGYILFYKVFYPFYEGTPLARVLADVPAFLQYNERSKNQLGIDFFLGFRRAVGMLTETEAEPTDEDDFVGQMRENQSFMALCYYHIVRAQAHLILGEPAKGLAEADLAEALIPNIAGNLANAEHNLYSSLCIAALMREAEGERRAELSERLAGYEAMMRDWAANSPENFVHMELLVSAERARAEGRELEAFERYDRAIEDATENGFVHAAALGNELAGRAWLARGRTRVGMSYMVDALYGYSDWGAEKKVEQLRAEFPEFGALDDERGHPRALITSTSSSQSKGVLDLSSVFKASRAISGEIVLDQLMATLVETVIENAGARRGVLMLDRDGDLWVNVDAGVRDDGSQESVMSTEAPLRLRGHGKLPEQVIHYARRTLEPVIIHDASTDPRFASDPYIVGNECKSILAMPVLGQGKLLGVFYLENDLTTGAFTPSHIEVLELLASQAGISLENAQLFREMEQRVAARTLELRQKNADLEQVLLELRTAQAQLIHAEKMASLGRLSTGIAHEIKNPLNFIVNFAEVSVEIIDELREDGDSAEGAQLSEALTELREYNQHILHHSKRADGIVGGLTEHAVSPTDERRAVDFNKLVDQYVTLTHKDIQTVSRTTIELAREYDAAVGEVALHPQQMARVLVNLLNNAFDAILERAKAEPEGTFSPRVTVSTQLGSGVAEVHIADNGPGVSEEISGRIFEPFFTTKPPGMGTGLGLAICHDVVVVGHAGSVEVQRDAALGGAKFIIRLPIDHR</sequence>
<feature type="domain" description="Histidine kinase" evidence="6">
    <location>
        <begin position="1528"/>
        <end position="1768"/>
    </location>
</feature>
<dbReference type="InterPro" id="IPR003018">
    <property type="entry name" value="GAF"/>
</dbReference>
<comment type="caution">
    <text evidence="7">The sequence shown here is derived from an EMBL/GenBank/DDBJ whole genome shotgun (WGS) entry which is preliminary data.</text>
</comment>
<evidence type="ECO:0000256" key="1">
    <source>
        <dbReference type="ARBA" id="ARBA00000085"/>
    </source>
</evidence>
<organism evidence="7 8">
    <name type="scientific">Plesiocystis pacifica SIR-1</name>
    <dbReference type="NCBI Taxonomy" id="391625"/>
    <lineage>
        <taxon>Bacteria</taxon>
        <taxon>Pseudomonadati</taxon>
        <taxon>Myxococcota</taxon>
        <taxon>Polyangia</taxon>
        <taxon>Nannocystales</taxon>
        <taxon>Nannocystaceae</taxon>
        <taxon>Plesiocystis</taxon>
    </lineage>
</organism>
<dbReference type="SMART" id="SM00387">
    <property type="entry name" value="HATPase_c"/>
    <property type="match status" value="1"/>
</dbReference>
<dbReference type="InterPro" id="IPR003594">
    <property type="entry name" value="HATPase_dom"/>
</dbReference>
<evidence type="ECO:0000313" key="7">
    <source>
        <dbReference type="EMBL" id="EDM80499.1"/>
    </source>
</evidence>
<dbReference type="Gene3D" id="3.30.450.40">
    <property type="match status" value="1"/>
</dbReference>
<dbReference type="Gene3D" id="3.30.565.10">
    <property type="entry name" value="Histidine kinase-like ATPase, C-terminal domain"/>
    <property type="match status" value="1"/>
</dbReference>
<dbReference type="Pfam" id="PF00069">
    <property type="entry name" value="Pkinase"/>
    <property type="match status" value="1"/>
</dbReference>
<dbReference type="InterPro" id="IPR003661">
    <property type="entry name" value="HisK_dim/P_dom"/>
</dbReference>
<evidence type="ECO:0000256" key="3">
    <source>
        <dbReference type="ARBA" id="ARBA00022553"/>
    </source>
</evidence>
<dbReference type="InterPro" id="IPR005467">
    <property type="entry name" value="His_kinase_dom"/>
</dbReference>
<dbReference type="PANTHER" id="PTHR43642">
    <property type="entry name" value="HYBRID SIGNAL TRANSDUCTION HISTIDINE KINASE G"/>
    <property type="match status" value="1"/>
</dbReference>
<dbReference type="Gene3D" id="1.10.510.10">
    <property type="entry name" value="Transferase(Phosphotransferase) domain 1"/>
    <property type="match status" value="1"/>
</dbReference>
<dbReference type="InterPro" id="IPR004358">
    <property type="entry name" value="Sig_transdc_His_kin-like_C"/>
</dbReference>
<dbReference type="SUPFAM" id="SSF55874">
    <property type="entry name" value="ATPase domain of HSP90 chaperone/DNA topoisomerase II/histidine kinase"/>
    <property type="match status" value="1"/>
</dbReference>
<dbReference type="InterPro" id="IPR036890">
    <property type="entry name" value="HATPase_C_sf"/>
</dbReference>
<dbReference type="PANTHER" id="PTHR43642:SF1">
    <property type="entry name" value="HYBRID SIGNAL TRANSDUCTION HISTIDINE KINASE G"/>
    <property type="match status" value="1"/>
</dbReference>
<keyword evidence="7" id="KW-0808">Transferase</keyword>
<dbReference type="InterPro" id="IPR041664">
    <property type="entry name" value="AAA_16"/>
</dbReference>
<keyword evidence="7" id="KW-0418">Kinase</keyword>
<proteinExistence type="predicted"/>
<dbReference type="Pfam" id="PF02518">
    <property type="entry name" value="HATPase_c"/>
    <property type="match status" value="1"/>
</dbReference>
<gene>
    <name evidence="7" type="ORF">PPSIR1_41849</name>
</gene>
<feature type="coiled-coil region" evidence="4">
    <location>
        <begin position="1492"/>
        <end position="1519"/>
    </location>
</feature>
<dbReference type="EMBL" id="ABCS01000010">
    <property type="protein sequence ID" value="EDM80499.1"/>
    <property type="molecule type" value="Genomic_DNA"/>
</dbReference>
<dbReference type="InterPro" id="IPR053159">
    <property type="entry name" value="Hybrid_Histidine_Kinase"/>
</dbReference>
<evidence type="ECO:0000313" key="8">
    <source>
        <dbReference type="Proteomes" id="UP000005801"/>
    </source>
</evidence>
<evidence type="ECO:0000259" key="5">
    <source>
        <dbReference type="PROSITE" id="PS50011"/>
    </source>
</evidence>
<dbReference type="PROSITE" id="PS50109">
    <property type="entry name" value="HIS_KIN"/>
    <property type="match status" value="1"/>
</dbReference>
<keyword evidence="3" id="KW-0597">Phosphoprotein</keyword>
<dbReference type="SUPFAM" id="SSF56112">
    <property type="entry name" value="Protein kinase-like (PK-like)"/>
    <property type="match status" value="1"/>
</dbReference>
<dbReference type="RefSeq" id="WP_006970360.1">
    <property type="nucleotide sequence ID" value="NZ_ABCS01000010.1"/>
</dbReference>
<dbReference type="Gene3D" id="3.30.200.20">
    <property type="entry name" value="Phosphorylase Kinase, domain 1"/>
    <property type="match status" value="1"/>
</dbReference>
<dbReference type="OrthoDB" id="5476122at2"/>
<dbReference type="eggNOG" id="COG4191">
    <property type="taxonomic scope" value="Bacteria"/>
</dbReference>
<keyword evidence="8" id="KW-1185">Reference proteome</keyword>
<reference evidence="7 8" key="1">
    <citation type="submission" date="2007-06" db="EMBL/GenBank/DDBJ databases">
        <authorList>
            <person name="Shimkets L."/>
            <person name="Ferriera S."/>
            <person name="Johnson J."/>
            <person name="Kravitz S."/>
            <person name="Beeson K."/>
            <person name="Sutton G."/>
            <person name="Rogers Y.-H."/>
            <person name="Friedman R."/>
            <person name="Frazier M."/>
            <person name="Venter J.C."/>
        </authorList>
    </citation>
    <scope>NUCLEOTIDE SEQUENCE [LARGE SCALE GENOMIC DNA]</scope>
    <source>
        <strain evidence="7 8">SIR-1</strain>
    </source>
</reference>
<dbReference type="CDD" id="cd00082">
    <property type="entry name" value="HisKA"/>
    <property type="match status" value="1"/>
</dbReference>
<dbReference type="Proteomes" id="UP000005801">
    <property type="component" value="Unassembled WGS sequence"/>
</dbReference>
<comment type="catalytic activity">
    <reaction evidence="1">
        <text>ATP + protein L-histidine = ADP + protein N-phospho-L-histidine.</text>
        <dbReference type="EC" id="2.7.13.3"/>
    </reaction>
</comment>
<dbReference type="GO" id="GO:0005524">
    <property type="term" value="F:ATP binding"/>
    <property type="evidence" value="ECO:0007669"/>
    <property type="project" value="InterPro"/>
</dbReference>